<dbReference type="GeneID" id="1133230"/>
<dbReference type="KEGG" id="atu:Atu1192"/>
<dbReference type="eggNOG" id="COG1846">
    <property type="taxonomic scope" value="Bacteria"/>
</dbReference>
<dbReference type="BioCyc" id="AGRO:ATU1192-MONOMER"/>
<dbReference type="Pfam" id="PF12802">
    <property type="entry name" value="MarR_2"/>
    <property type="match status" value="1"/>
</dbReference>
<reference evidence="3 4" key="2">
    <citation type="journal article" date="2001" name="Science">
        <title>Genome sequence of the plant pathogen and biotechnology agent Agrobacterium tumefaciens C58.</title>
        <authorList>
            <person name="Goodner B."/>
            <person name="Hinkle G."/>
            <person name="Gattung S."/>
            <person name="Miller N."/>
            <person name="Blanchard M."/>
            <person name="Qurollo B."/>
            <person name="Goldman B.S."/>
            <person name="Cao Y."/>
            <person name="Askenazi M."/>
            <person name="Halling C."/>
            <person name="Mullin L."/>
            <person name="Houmiel K."/>
            <person name="Gordon J."/>
            <person name="Vaudin M."/>
            <person name="Iartchouk O."/>
            <person name="Epp A."/>
            <person name="Liu F."/>
            <person name="Wollam C."/>
            <person name="Allinger M."/>
            <person name="Doughty D."/>
            <person name="Scott C."/>
            <person name="Lappas C."/>
            <person name="Markelz B."/>
            <person name="Flanagan C."/>
            <person name="Crowell C."/>
            <person name="Gurson J."/>
            <person name="Lomo C."/>
            <person name="Sear C."/>
            <person name="Strub G."/>
            <person name="Cielo C."/>
            <person name="Slater S."/>
        </authorList>
    </citation>
    <scope>NUCLEOTIDE SEQUENCE [LARGE SCALE GENOMIC DNA]</scope>
    <source>
        <strain evidence="4">C58 / ATCC 33970</strain>
    </source>
</reference>
<evidence type="ECO:0000256" key="1">
    <source>
        <dbReference type="SAM" id="MobiDB-lite"/>
    </source>
</evidence>
<gene>
    <name evidence="3" type="ordered locus">Atu1192</name>
</gene>
<reference evidence="3 4" key="1">
    <citation type="journal article" date="2001" name="Science">
        <title>The genome of the natural genetic engineer Agrobacterium tumefaciens C58.</title>
        <authorList>
            <person name="Wood D.W."/>
            <person name="Setubal J.C."/>
            <person name="Kaul R."/>
            <person name="Monks D.E."/>
            <person name="Kitajima J.P."/>
            <person name="Okura V.K."/>
            <person name="Zhou Y."/>
            <person name="Chen L."/>
            <person name="Wood G.E."/>
            <person name="Almeida N.F.Jr."/>
            <person name="Woo L."/>
            <person name="Chen Y."/>
            <person name="Paulsen I.T."/>
            <person name="Eisen J.A."/>
            <person name="Karp P.D."/>
            <person name="Bovee D.Sr."/>
            <person name="Chapman P."/>
            <person name="Clendenning J."/>
            <person name="Deatherage G."/>
            <person name="Gillet W."/>
            <person name="Grant C."/>
            <person name="Kutyavin T."/>
            <person name="Levy R."/>
            <person name="Li M.J."/>
            <person name="McClelland E."/>
            <person name="Palmieri A."/>
            <person name="Raymond C."/>
            <person name="Rouse G."/>
            <person name="Saenphimmachak C."/>
            <person name="Wu Z."/>
            <person name="Romero P."/>
            <person name="Gordon D."/>
            <person name="Zhang S."/>
            <person name="Yoo H."/>
            <person name="Tao Y."/>
            <person name="Biddle P."/>
            <person name="Jung M."/>
            <person name="Krespan W."/>
            <person name="Perry M."/>
            <person name="Gordon-Kamm B."/>
            <person name="Liao L."/>
            <person name="Kim S."/>
            <person name="Hendrick C."/>
            <person name="Zhao Z.Y."/>
            <person name="Dolan M."/>
            <person name="Chumley F."/>
            <person name="Tingey S.V."/>
            <person name="Tomb J.F."/>
            <person name="Gordon M.P."/>
            <person name="Olson M.V."/>
            <person name="Nester E.W."/>
        </authorList>
    </citation>
    <scope>NUCLEOTIDE SEQUENCE [LARGE SCALE GENOMIC DNA]</scope>
    <source>
        <strain evidence="4">C58 / ATCC 33970</strain>
    </source>
</reference>
<dbReference type="EnsemblBacteria" id="AAK86996">
    <property type="protein sequence ID" value="AAK86996"/>
    <property type="gene ID" value="Atu1192"/>
</dbReference>
<dbReference type="InterPro" id="IPR000835">
    <property type="entry name" value="HTH_MarR-typ"/>
</dbReference>
<dbReference type="SUPFAM" id="SSF46785">
    <property type="entry name" value="Winged helix' DNA-binding domain"/>
    <property type="match status" value="1"/>
</dbReference>
<dbReference type="Proteomes" id="UP000000813">
    <property type="component" value="Chromosome circular"/>
</dbReference>
<organism evidence="3 4">
    <name type="scientific">Agrobacterium fabrum (strain C58 / ATCC 33970)</name>
    <name type="common">Agrobacterium tumefaciens (strain C58)</name>
    <dbReference type="NCBI Taxonomy" id="176299"/>
    <lineage>
        <taxon>Bacteria</taxon>
        <taxon>Pseudomonadati</taxon>
        <taxon>Pseudomonadota</taxon>
        <taxon>Alphaproteobacteria</taxon>
        <taxon>Hyphomicrobiales</taxon>
        <taxon>Rhizobiaceae</taxon>
        <taxon>Rhizobium/Agrobacterium group</taxon>
        <taxon>Agrobacterium</taxon>
        <taxon>Agrobacterium tumefaciens complex</taxon>
    </lineage>
</organism>
<feature type="region of interest" description="Disordered" evidence="1">
    <location>
        <begin position="135"/>
        <end position="155"/>
    </location>
</feature>
<dbReference type="InterPro" id="IPR036390">
    <property type="entry name" value="WH_DNA-bd_sf"/>
</dbReference>
<dbReference type="HOGENOM" id="CLU_1691790_0_0_5"/>
<dbReference type="GO" id="GO:0003700">
    <property type="term" value="F:DNA-binding transcription factor activity"/>
    <property type="evidence" value="ECO:0007669"/>
    <property type="project" value="InterPro"/>
</dbReference>
<dbReference type="AlphaFoldDB" id="Q8U5D3"/>
<sequence>MTTTTETTKRDAAFTVSRVINMLRTLSPDMPMQQADVLFQVVLYPGLTMADICKRTGLSQSSVSRNVSAMSKFHRLGKPGLDLVEAVIDPREPRRRLIFLTTHGKAFITKLLRNVDAEYSVDKETDARLEIERMHEEAMAKEETSSTRGRAKRPQ</sequence>
<evidence type="ECO:0000259" key="2">
    <source>
        <dbReference type="Pfam" id="PF12802"/>
    </source>
</evidence>
<protein>
    <submittedName>
        <fullName evidence="3">Transcriptional regulator, MarR family</fullName>
    </submittedName>
</protein>
<evidence type="ECO:0000313" key="3">
    <source>
        <dbReference type="EMBL" id="AAK86996.2"/>
    </source>
</evidence>
<dbReference type="PATRIC" id="fig|176299.10.peg.1213"/>
<keyword evidence="4" id="KW-1185">Reference proteome</keyword>
<dbReference type="OrthoDB" id="582199at2"/>
<dbReference type="InterPro" id="IPR036388">
    <property type="entry name" value="WH-like_DNA-bd_sf"/>
</dbReference>
<dbReference type="RefSeq" id="WP_010971460.1">
    <property type="nucleotide sequence ID" value="NC_003062.2"/>
</dbReference>
<feature type="domain" description="HTH marR-type" evidence="2">
    <location>
        <begin position="29"/>
        <end position="70"/>
    </location>
</feature>
<evidence type="ECO:0000313" key="4">
    <source>
        <dbReference type="Proteomes" id="UP000000813"/>
    </source>
</evidence>
<dbReference type="Gene3D" id="1.10.10.10">
    <property type="entry name" value="Winged helix-like DNA-binding domain superfamily/Winged helix DNA-binding domain"/>
    <property type="match status" value="1"/>
</dbReference>
<name>Q8U5D3_AGRFC</name>
<proteinExistence type="predicted"/>
<feature type="compositionally biased region" description="Basic and acidic residues" evidence="1">
    <location>
        <begin position="135"/>
        <end position="145"/>
    </location>
</feature>
<dbReference type="EMBL" id="AE007869">
    <property type="protein sequence ID" value="AAK86996.2"/>
    <property type="molecule type" value="Genomic_DNA"/>
</dbReference>
<accession>Q8U5D3</accession>